<evidence type="ECO:0000256" key="1">
    <source>
        <dbReference type="SAM" id="Phobius"/>
    </source>
</evidence>
<name>A0AAJ4ZV94_LYSSH</name>
<protein>
    <submittedName>
        <fullName evidence="2">Uncharacterized protein</fullName>
    </submittedName>
</protein>
<feature type="transmembrane region" description="Helical" evidence="1">
    <location>
        <begin position="7"/>
        <end position="24"/>
    </location>
</feature>
<evidence type="ECO:0000313" key="2">
    <source>
        <dbReference type="EMBL" id="SUV16975.1"/>
    </source>
</evidence>
<gene>
    <name evidence="2" type="ORF">NCTC10338_02062</name>
</gene>
<keyword evidence="1" id="KW-0812">Transmembrane</keyword>
<evidence type="ECO:0000313" key="3">
    <source>
        <dbReference type="Proteomes" id="UP000255295"/>
    </source>
</evidence>
<proteinExistence type="predicted"/>
<dbReference type="Proteomes" id="UP000255295">
    <property type="component" value="Unassembled WGS sequence"/>
</dbReference>
<keyword evidence="1" id="KW-1133">Transmembrane helix</keyword>
<dbReference type="GeneID" id="48279112"/>
<reference evidence="2 3" key="1">
    <citation type="submission" date="2018-06" db="EMBL/GenBank/DDBJ databases">
        <authorList>
            <consortium name="Pathogen Informatics"/>
            <person name="Doyle S."/>
        </authorList>
    </citation>
    <scope>NUCLEOTIDE SEQUENCE [LARGE SCALE GENOMIC DNA]</scope>
    <source>
        <strain evidence="2 3">NCTC10338</strain>
    </source>
</reference>
<comment type="caution">
    <text evidence="2">The sequence shown here is derived from an EMBL/GenBank/DDBJ whole genome shotgun (WGS) entry which is preliminary data.</text>
</comment>
<feature type="transmembrane region" description="Helical" evidence="1">
    <location>
        <begin position="30"/>
        <end position="47"/>
    </location>
</feature>
<organism evidence="2 3">
    <name type="scientific">Lysinibacillus sphaericus</name>
    <name type="common">Bacillus sphaericus</name>
    <dbReference type="NCBI Taxonomy" id="1421"/>
    <lineage>
        <taxon>Bacteria</taxon>
        <taxon>Bacillati</taxon>
        <taxon>Bacillota</taxon>
        <taxon>Bacilli</taxon>
        <taxon>Bacillales</taxon>
        <taxon>Bacillaceae</taxon>
        <taxon>Lysinibacillus</taxon>
    </lineage>
</organism>
<dbReference type="RefSeq" id="WP_158497877.1">
    <property type="nucleotide sequence ID" value="NZ_BJNS01000080.1"/>
</dbReference>
<accession>A0AAJ4ZV94</accession>
<sequence>MKNILSLILVLCGVIIALTLMGFIHVPLFYPYAGIIICSTILLRIMINTNIRSVQ</sequence>
<dbReference type="EMBL" id="UFSZ01000001">
    <property type="protein sequence ID" value="SUV16975.1"/>
    <property type="molecule type" value="Genomic_DNA"/>
</dbReference>
<keyword evidence="1" id="KW-0472">Membrane</keyword>
<dbReference type="AlphaFoldDB" id="A0AAJ4ZV94"/>